<organism evidence="8">
    <name type="scientific">Lentimicrobium saccharophilum</name>
    <dbReference type="NCBI Taxonomy" id="1678841"/>
    <lineage>
        <taxon>Bacteria</taxon>
        <taxon>Pseudomonadati</taxon>
        <taxon>Bacteroidota</taxon>
        <taxon>Bacteroidia</taxon>
        <taxon>Bacteroidales</taxon>
        <taxon>Lentimicrobiaceae</taxon>
        <taxon>Lentimicrobium</taxon>
    </lineage>
</organism>
<dbReference type="GO" id="GO:0006352">
    <property type="term" value="P:DNA-templated transcription initiation"/>
    <property type="evidence" value="ECO:0007669"/>
    <property type="project" value="InterPro"/>
</dbReference>
<sequence>MTTAEYNRCVDAHADGVYRFILKNIGDEERARDIVQESFSRMWEKSGEVSFEKAKSYLFTTAYHNMIDDIRREKRNSRLNEAQFDTLTVNHGFSDLQEVLNAALNTLPEIQRVVITLRDYEGYPYDEIGEITGLSESQVKVYIYRGRVALKNYIGSLDRVI</sequence>
<gene>
    <name evidence="8" type="ORF">TBC1_121031</name>
</gene>
<reference evidence="8" key="1">
    <citation type="journal article" date="2015" name="Genome Announc.">
        <title>Draft Genome Sequence of Bacteroidales Strain TBC1, a Novel Isolate from a Methanogenic Wastewater Treatment System.</title>
        <authorList>
            <person name="Tourlousse D.M."/>
            <person name="Matsuura N."/>
            <person name="Sun L."/>
            <person name="Toyonaga M."/>
            <person name="Kuroda K."/>
            <person name="Ohashi A."/>
            <person name="Cruz R."/>
            <person name="Yamaguchi T."/>
            <person name="Sekiguchi Y."/>
        </authorList>
    </citation>
    <scope>NUCLEOTIDE SEQUENCE [LARGE SCALE GENOMIC DNA]</scope>
    <source>
        <strain evidence="8">TBC1</strain>
    </source>
</reference>
<name>A0A0S7BWE1_9BACT</name>
<dbReference type="PANTHER" id="PTHR43133">
    <property type="entry name" value="RNA POLYMERASE ECF-TYPE SIGMA FACTO"/>
    <property type="match status" value="1"/>
</dbReference>
<dbReference type="AlphaFoldDB" id="A0A0S7BWE1"/>
<evidence type="ECO:0000259" key="6">
    <source>
        <dbReference type="Pfam" id="PF04542"/>
    </source>
</evidence>
<dbReference type="GO" id="GO:0016987">
    <property type="term" value="F:sigma factor activity"/>
    <property type="evidence" value="ECO:0007669"/>
    <property type="project" value="UniProtKB-KW"/>
</dbReference>
<accession>A0A0S7BWE1</accession>
<proteinExistence type="inferred from homology"/>
<dbReference type="InterPro" id="IPR007627">
    <property type="entry name" value="RNA_pol_sigma70_r2"/>
</dbReference>
<dbReference type="SUPFAM" id="SSF88946">
    <property type="entry name" value="Sigma2 domain of RNA polymerase sigma factors"/>
    <property type="match status" value="1"/>
</dbReference>
<evidence type="ECO:0000256" key="1">
    <source>
        <dbReference type="ARBA" id="ARBA00010641"/>
    </source>
</evidence>
<dbReference type="Pfam" id="PF04542">
    <property type="entry name" value="Sigma70_r2"/>
    <property type="match status" value="1"/>
</dbReference>
<comment type="similarity">
    <text evidence="1">Belongs to the sigma-70 factor family. ECF subfamily.</text>
</comment>
<evidence type="ECO:0000259" key="7">
    <source>
        <dbReference type="Pfam" id="PF08281"/>
    </source>
</evidence>
<keyword evidence="4" id="KW-0238">DNA-binding</keyword>
<dbReference type="OrthoDB" id="670026at2"/>
<feature type="domain" description="RNA polymerase sigma-70 region 2" evidence="6">
    <location>
        <begin position="10"/>
        <end position="75"/>
    </location>
</feature>
<evidence type="ECO:0000256" key="5">
    <source>
        <dbReference type="ARBA" id="ARBA00023163"/>
    </source>
</evidence>
<dbReference type="InterPro" id="IPR039425">
    <property type="entry name" value="RNA_pol_sigma-70-like"/>
</dbReference>
<protein>
    <submittedName>
        <fullName evidence="8">RNA polymerase sigma factor, sigma-70 family</fullName>
    </submittedName>
</protein>
<dbReference type="SUPFAM" id="SSF88659">
    <property type="entry name" value="Sigma3 and sigma4 domains of RNA polymerase sigma factors"/>
    <property type="match status" value="1"/>
</dbReference>
<feature type="domain" description="RNA polymerase sigma factor 70 region 4 type 2" evidence="7">
    <location>
        <begin position="99"/>
        <end position="150"/>
    </location>
</feature>
<dbReference type="NCBIfam" id="TIGR02937">
    <property type="entry name" value="sigma70-ECF"/>
    <property type="match status" value="1"/>
</dbReference>
<evidence type="ECO:0000313" key="9">
    <source>
        <dbReference type="Proteomes" id="UP000053091"/>
    </source>
</evidence>
<dbReference type="InterPro" id="IPR036388">
    <property type="entry name" value="WH-like_DNA-bd_sf"/>
</dbReference>
<dbReference type="STRING" id="1678841.TBC1_121031"/>
<evidence type="ECO:0000313" key="8">
    <source>
        <dbReference type="EMBL" id="GAP45210.1"/>
    </source>
</evidence>
<dbReference type="Gene3D" id="1.10.10.10">
    <property type="entry name" value="Winged helix-like DNA-binding domain superfamily/Winged helix DNA-binding domain"/>
    <property type="match status" value="1"/>
</dbReference>
<dbReference type="GO" id="GO:0003677">
    <property type="term" value="F:DNA binding"/>
    <property type="evidence" value="ECO:0007669"/>
    <property type="project" value="UniProtKB-KW"/>
</dbReference>
<dbReference type="InterPro" id="IPR014284">
    <property type="entry name" value="RNA_pol_sigma-70_dom"/>
</dbReference>
<dbReference type="InterPro" id="IPR013249">
    <property type="entry name" value="RNA_pol_sigma70_r4_t2"/>
</dbReference>
<evidence type="ECO:0000256" key="3">
    <source>
        <dbReference type="ARBA" id="ARBA00023082"/>
    </source>
</evidence>
<dbReference type="InterPro" id="IPR013324">
    <property type="entry name" value="RNA_pol_sigma_r3/r4-like"/>
</dbReference>
<dbReference type="Pfam" id="PF08281">
    <property type="entry name" value="Sigma70_r4_2"/>
    <property type="match status" value="1"/>
</dbReference>
<dbReference type="PANTHER" id="PTHR43133:SF8">
    <property type="entry name" value="RNA POLYMERASE SIGMA FACTOR HI_1459-RELATED"/>
    <property type="match status" value="1"/>
</dbReference>
<dbReference type="RefSeq" id="WP_062045408.1">
    <property type="nucleotide sequence ID" value="NZ_DF968183.1"/>
</dbReference>
<dbReference type="Proteomes" id="UP000053091">
    <property type="component" value="Unassembled WGS sequence"/>
</dbReference>
<dbReference type="EMBL" id="DF968183">
    <property type="protein sequence ID" value="GAP45210.1"/>
    <property type="molecule type" value="Genomic_DNA"/>
</dbReference>
<dbReference type="InterPro" id="IPR013325">
    <property type="entry name" value="RNA_pol_sigma_r2"/>
</dbReference>
<dbReference type="Gene3D" id="1.10.1740.10">
    <property type="match status" value="1"/>
</dbReference>
<keyword evidence="9" id="KW-1185">Reference proteome</keyword>
<evidence type="ECO:0000256" key="4">
    <source>
        <dbReference type="ARBA" id="ARBA00023125"/>
    </source>
</evidence>
<evidence type="ECO:0000256" key="2">
    <source>
        <dbReference type="ARBA" id="ARBA00023015"/>
    </source>
</evidence>
<dbReference type="CDD" id="cd06171">
    <property type="entry name" value="Sigma70_r4"/>
    <property type="match status" value="1"/>
</dbReference>
<keyword evidence="5" id="KW-0804">Transcription</keyword>
<keyword evidence="2" id="KW-0805">Transcription regulation</keyword>
<keyword evidence="3" id="KW-0731">Sigma factor</keyword>